<gene>
    <name evidence="3" type="ORF">I6N98_16940</name>
</gene>
<keyword evidence="2" id="KW-0732">Signal</keyword>
<dbReference type="Gene3D" id="2.130.10.10">
    <property type="entry name" value="YVTN repeat-like/Quinoprotein amine dehydrogenase"/>
    <property type="match status" value="1"/>
</dbReference>
<dbReference type="EMBL" id="CP066167">
    <property type="protein sequence ID" value="QQD18005.1"/>
    <property type="molecule type" value="Genomic_DNA"/>
</dbReference>
<protein>
    <submittedName>
        <fullName evidence="3">Uncharacterized protein</fullName>
    </submittedName>
</protein>
<proteinExistence type="predicted"/>
<evidence type="ECO:0000313" key="4">
    <source>
        <dbReference type="Proteomes" id="UP000596063"/>
    </source>
</evidence>
<feature type="region of interest" description="Disordered" evidence="1">
    <location>
        <begin position="672"/>
        <end position="691"/>
    </location>
</feature>
<dbReference type="Proteomes" id="UP000596063">
    <property type="component" value="Chromosome"/>
</dbReference>
<evidence type="ECO:0000313" key="3">
    <source>
        <dbReference type="EMBL" id="QQD18005.1"/>
    </source>
</evidence>
<dbReference type="AlphaFoldDB" id="A0A7T4UR53"/>
<dbReference type="SUPFAM" id="SSF75011">
    <property type="entry name" value="3-carboxy-cis,cis-mucoante lactonizing enzyme"/>
    <property type="match status" value="1"/>
</dbReference>
<feature type="signal peptide" evidence="2">
    <location>
        <begin position="1"/>
        <end position="36"/>
    </location>
</feature>
<evidence type="ECO:0000256" key="2">
    <source>
        <dbReference type="SAM" id="SignalP"/>
    </source>
</evidence>
<dbReference type="InterPro" id="IPR015943">
    <property type="entry name" value="WD40/YVTN_repeat-like_dom_sf"/>
</dbReference>
<dbReference type="RefSeq" id="WP_198569503.1">
    <property type="nucleotide sequence ID" value="NZ_CP066167.1"/>
</dbReference>
<feature type="chain" id="PRO_5032518297" evidence="2">
    <location>
        <begin position="37"/>
        <end position="691"/>
    </location>
</feature>
<sequence>MDTTPQPQCRSAHRSSRNFTAKTLLPTLLASTLVLAACDGDDGKNGAAGAPGAPGAPGSPGAPGANGNPAFPAATIFVANNGSSDKTVSVRDESLALLNNYDTGGNEGIVVNAAHRLTQAQDANAPSSLITACNAPSRSTGDAAFTLAGANTGLSSPKGITLIEDHGLVVVANVGANNLLVFGTAAAGDQSPVATVSLGSNAWDSTYDAAGDRLYVAQTDGSVAVFDQFSTDLGQTVTPRVFTASTAGATTNFHGIDYDAAGDRLVVTDVGSASDPADGSLYVFEGASAATGSVTPSVTIAGPSTLLGNPVDLQLDGGDVRIAEKSNDAILVYRNIFERGNGDLPPDVIFATTKPESLVVVPDADPIAGSTDIADPTTPYRLLSTSNPAAGSPTSGQLLVTSRNLGTPSTAFDTTSIPGLTGLENVVLDRAGDAYVNFDAGASPGIAVISAIDARLGGSFDPSRDRLIQGANTTLATPKGLEIADDLGLLMVSDTTTGSVLVFSSCDSGNVAPAASLGGTGTPWDSDYAPAIDALFVALTNGTVDVYDNFSQDLGASGPSRTIVPTTGGLPFPAPTNLHSARYDQRSDTLILADVGSGAVATDGALLTIENAATANGNTEVGKLVAGPTTLLGNPVDIAFDGVDLYVAEKANGGGALQVWRNFLTDNSLVGNAAPSDSVATPNPESLVLMQ</sequence>
<name>A0A7T4UR53_9GAMM</name>
<keyword evidence="4" id="KW-1185">Reference proteome</keyword>
<reference evidence="3 4" key="1">
    <citation type="submission" date="2020-12" db="EMBL/GenBank/DDBJ databases">
        <authorList>
            <person name="Shan Y."/>
        </authorList>
    </citation>
    <scope>NUCLEOTIDE SEQUENCE [LARGE SCALE GENOMIC DNA]</scope>
    <source>
        <strain evidence="4">csc3.9</strain>
    </source>
</reference>
<dbReference type="KEGG" id="snan:I6N98_16940"/>
<accession>A0A7T4UR53</accession>
<dbReference type="Gene3D" id="1.20.5.320">
    <property type="entry name" value="6-Phosphogluconate Dehydrogenase, domain 3"/>
    <property type="match status" value="1"/>
</dbReference>
<evidence type="ECO:0000256" key="1">
    <source>
        <dbReference type="SAM" id="MobiDB-lite"/>
    </source>
</evidence>
<feature type="region of interest" description="Disordered" evidence="1">
    <location>
        <begin position="48"/>
        <end position="67"/>
    </location>
</feature>
<organism evidence="3 4">
    <name type="scientific">Spongiibacter nanhainus</name>
    <dbReference type="NCBI Taxonomy" id="2794344"/>
    <lineage>
        <taxon>Bacteria</taxon>
        <taxon>Pseudomonadati</taxon>
        <taxon>Pseudomonadota</taxon>
        <taxon>Gammaproteobacteria</taxon>
        <taxon>Cellvibrionales</taxon>
        <taxon>Spongiibacteraceae</taxon>
        <taxon>Spongiibacter</taxon>
    </lineage>
</organism>